<protein>
    <submittedName>
        <fullName evidence="1">Uncharacterized protein</fullName>
    </submittedName>
</protein>
<sequence>PPLHANGGWDPQGPVLDFPSSTLELLLLVPSIENTKVETVNTGPIMSSAVETIKGLTNTYHAYVFGTAFWYSLRGFMRIVDPVMVASWFRPPVQAYREQIGVEPNDLELYNIRTDAWGLLTIAMLLVALADAVPLPPTLAGSSLNSNSSTAPTQYKKPYARAAVLITIFHHITTGIGAYQHWKLDSHHTVAMDIGVYGNVGLTVLGVAALVYGLADGEEEEEEGTKGRKKV</sequence>
<dbReference type="VEuPathDB" id="FungiDB:BTJ68_06663"/>
<dbReference type="Proteomes" id="UP000281468">
    <property type="component" value="Unassembled WGS sequence"/>
</dbReference>
<dbReference type="PANTHER" id="PTHR39605:SF1">
    <property type="entry name" value="MAJOR FACILITATOR SUPERFAMILY (MFS) PROFILE DOMAIN-CONTAINING PROTEIN"/>
    <property type="match status" value="1"/>
</dbReference>
<feature type="non-terminal residue" evidence="1">
    <location>
        <position position="1"/>
    </location>
</feature>
<name>A0A3M7FU92_HORWE</name>
<dbReference type="EMBL" id="QWIQ01000348">
    <property type="protein sequence ID" value="RMY92435.1"/>
    <property type="molecule type" value="Genomic_DNA"/>
</dbReference>
<evidence type="ECO:0000313" key="2">
    <source>
        <dbReference type="Proteomes" id="UP000281468"/>
    </source>
</evidence>
<dbReference type="AlphaFoldDB" id="A0A3M7FU92"/>
<proteinExistence type="predicted"/>
<organism evidence="1 2">
    <name type="scientific">Hortaea werneckii</name>
    <name type="common">Black yeast</name>
    <name type="synonym">Cladosporium werneckii</name>
    <dbReference type="NCBI Taxonomy" id="91943"/>
    <lineage>
        <taxon>Eukaryota</taxon>
        <taxon>Fungi</taxon>
        <taxon>Dikarya</taxon>
        <taxon>Ascomycota</taxon>
        <taxon>Pezizomycotina</taxon>
        <taxon>Dothideomycetes</taxon>
        <taxon>Dothideomycetidae</taxon>
        <taxon>Mycosphaerellales</taxon>
        <taxon>Teratosphaeriaceae</taxon>
        <taxon>Hortaea</taxon>
    </lineage>
</organism>
<comment type="caution">
    <text evidence="1">The sequence shown here is derived from an EMBL/GenBank/DDBJ whole genome shotgun (WGS) entry which is preliminary data.</text>
</comment>
<evidence type="ECO:0000313" key="1">
    <source>
        <dbReference type="EMBL" id="RMY92435.1"/>
    </source>
</evidence>
<accession>A0A3M7FU92</accession>
<dbReference type="PANTHER" id="PTHR39605">
    <property type="entry name" value="MAJOR FACILITATOR SUPERFAMILY (MFS) PROFILE DOMAIN-CONTAINING PROTEIN"/>
    <property type="match status" value="1"/>
</dbReference>
<reference evidence="1 2" key="1">
    <citation type="journal article" date="2018" name="BMC Genomics">
        <title>Genomic evidence for intraspecific hybridization in a clonal and extremely halotolerant yeast.</title>
        <authorList>
            <person name="Gostincar C."/>
            <person name="Stajich J.E."/>
            <person name="Zupancic J."/>
            <person name="Zalar P."/>
            <person name="Gunde-Cimerman N."/>
        </authorList>
    </citation>
    <scope>NUCLEOTIDE SEQUENCE [LARGE SCALE GENOMIC DNA]</scope>
    <source>
        <strain evidence="1 2">EXF-171</strain>
    </source>
</reference>
<gene>
    <name evidence="1" type="ORF">D0862_09483</name>
</gene>